<keyword evidence="1" id="KW-1133">Transmembrane helix</keyword>
<sequence>MKENSPRRSGVDPIWWAPVLFVVVIALSAMTVLLFSGTLKRSVPVTVVSDRSGLVMENGAKVKLRGVEVGRVDGIGAQTSAAGEDLSTLKLKIDPGPFALLPSNVGAEIKSSTAFGAKYVDLIVPADDASEEPLKPGAVLRSQNVTVEVNTVFENLMSVVQSIDPAKLNSVLTAVAESLRGKGETIGQAITGANTVLLAVNPRMATVREDWQLFGQTAAAYSDAAQDILSVLNSFSTTSTTLTTQAPALDDLLLSAVGFSQAGINTVGANQPALVRAMNILDPTTALLMKYSPTYTCLFQGAQWFLENGGRDALGGNGKSVIMDAALLFGDDSYRYPQNLPKTNATGGPGGKPSCGSLPDVSKNFPVKYLVTDTGFGTGLDVRPNPGIRFPGIANYFPVTKAIPEPPRIRYPGGPAPGPLPAYPGAPPYGAPLYAPDGMPLYPPPPGGQP</sequence>
<organism evidence="4 5">
    <name type="scientific">Mycolicibacterium iranicum</name>
    <name type="common">Mycobacterium iranicum</name>
    <dbReference type="NCBI Taxonomy" id="912594"/>
    <lineage>
        <taxon>Bacteria</taxon>
        <taxon>Bacillati</taxon>
        <taxon>Actinomycetota</taxon>
        <taxon>Actinomycetes</taxon>
        <taxon>Mycobacteriales</taxon>
        <taxon>Mycobacteriaceae</taxon>
        <taxon>Mycolicibacterium</taxon>
    </lineage>
</organism>
<feature type="domain" description="Mce/MlaD" evidence="2">
    <location>
        <begin position="42"/>
        <end position="123"/>
    </location>
</feature>
<dbReference type="OrthoDB" id="3460188at2"/>
<evidence type="ECO:0000313" key="4">
    <source>
        <dbReference type="EMBL" id="OAN36142.1"/>
    </source>
</evidence>
<keyword evidence="1" id="KW-0812">Transmembrane</keyword>
<dbReference type="Proteomes" id="UP000078396">
    <property type="component" value="Unassembled WGS sequence"/>
</dbReference>
<dbReference type="RefSeq" id="WP_064283360.1">
    <property type="nucleotide sequence ID" value="NZ_LWCS01000036.1"/>
</dbReference>
<accession>A0A178LQX5</accession>
<dbReference type="GO" id="GO:0005576">
    <property type="term" value="C:extracellular region"/>
    <property type="evidence" value="ECO:0007669"/>
    <property type="project" value="TreeGrafter"/>
</dbReference>
<dbReference type="Pfam" id="PF11887">
    <property type="entry name" value="Mce4_CUP1"/>
    <property type="match status" value="1"/>
</dbReference>
<dbReference type="InterPro" id="IPR003399">
    <property type="entry name" value="Mce/MlaD"/>
</dbReference>
<feature type="transmembrane region" description="Helical" evidence="1">
    <location>
        <begin position="14"/>
        <end position="35"/>
    </location>
</feature>
<dbReference type="GO" id="GO:0051701">
    <property type="term" value="P:biological process involved in interaction with host"/>
    <property type="evidence" value="ECO:0007669"/>
    <property type="project" value="TreeGrafter"/>
</dbReference>
<dbReference type="AlphaFoldDB" id="A0A178LQX5"/>
<proteinExistence type="predicted"/>
<dbReference type="PANTHER" id="PTHR33371">
    <property type="entry name" value="INTERMEMBRANE PHOSPHOLIPID TRANSPORT SYSTEM BINDING PROTEIN MLAD-RELATED"/>
    <property type="match status" value="1"/>
</dbReference>
<evidence type="ECO:0000256" key="1">
    <source>
        <dbReference type="SAM" id="Phobius"/>
    </source>
</evidence>
<dbReference type="InterPro" id="IPR052336">
    <property type="entry name" value="MlaD_Phospholipid_Transporter"/>
</dbReference>
<reference evidence="4 5" key="1">
    <citation type="submission" date="2016-04" db="EMBL/GenBank/DDBJ databases">
        <title>Draft Genome Sequences of Staphylococcus capitis Strain H36, S. capitis Strain H65, S. cohnii Strain H62, S. hominis Strain H69, Mycobacterium iranicum Strain H39, Plantibacter sp. Strain H53, Pseudomonas oryzihabitans Strain H72, and Microbacterium sp. Strain H83, isolated from residential settings.</title>
        <authorList>
            <person name="Lymperopoulou D."/>
            <person name="Adams R.I."/>
            <person name="Lindow S."/>
            <person name="Coil D.A."/>
            <person name="Jospin G."/>
            <person name="Eisen J.A."/>
        </authorList>
    </citation>
    <scope>NUCLEOTIDE SEQUENCE [LARGE SCALE GENOMIC DNA]</scope>
    <source>
        <strain evidence="4 5">H39</strain>
    </source>
</reference>
<keyword evidence="1" id="KW-0472">Membrane</keyword>
<protein>
    <submittedName>
        <fullName evidence="4">MCE-family protein MCE3A</fullName>
    </submittedName>
</protein>
<evidence type="ECO:0000259" key="2">
    <source>
        <dbReference type="Pfam" id="PF02470"/>
    </source>
</evidence>
<comment type="caution">
    <text evidence="4">The sequence shown here is derived from an EMBL/GenBank/DDBJ whole genome shotgun (WGS) entry which is preliminary data.</text>
</comment>
<gene>
    <name evidence="4" type="ORF">A4X20_25255</name>
</gene>
<dbReference type="Pfam" id="PF02470">
    <property type="entry name" value="MlaD"/>
    <property type="match status" value="1"/>
</dbReference>
<dbReference type="InterPro" id="IPR005693">
    <property type="entry name" value="Mce"/>
</dbReference>
<dbReference type="PANTHER" id="PTHR33371:SF19">
    <property type="entry name" value="MCE-FAMILY PROTEIN MCE4A"/>
    <property type="match status" value="1"/>
</dbReference>
<dbReference type="NCBIfam" id="TIGR00996">
    <property type="entry name" value="Mtu_fam_mce"/>
    <property type="match status" value="1"/>
</dbReference>
<evidence type="ECO:0000313" key="5">
    <source>
        <dbReference type="Proteomes" id="UP000078396"/>
    </source>
</evidence>
<evidence type="ECO:0000259" key="3">
    <source>
        <dbReference type="Pfam" id="PF11887"/>
    </source>
</evidence>
<name>A0A178LQX5_MYCIR</name>
<feature type="domain" description="Mammalian cell entry C-terminal" evidence="3">
    <location>
        <begin position="130"/>
        <end position="349"/>
    </location>
</feature>
<dbReference type="EMBL" id="LWCS01000036">
    <property type="protein sequence ID" value="OAN36142.1"/>
    <property type="molecule type" value="Genomic_DNA"/>
</dbReference>
<dbReference type="InterPro" id="IPR024516">
    <property type="entry name" value="Mce_C"/>
</dbReference>